<evidence type="ECO:0000313" key="1">
    <source>
        <dbReference type="EMBL" id="MBB6330510.1"/>
    </source>
</evidence>
<dbReference type="Proteomes" id="UP000587367">
    <property type="component" value="Unassembled WGS sequence"/>
</dbReference>
<organism evidence="1 2">
    <name type="scientific">Chryseobacterium sediminis</name>
    <dbReference type="NCBI Taxonomy" id="1679494"/>
    <lineage>
        <taxon>Bacteria</taxon>
        <taxon>Pseudomonadati</taxon>
        <taxon>Bacteroidota</taxon>
        <taxon>Flavobacteriia</taxon>
        <taxon>Flavobacteriales</taxon>
        <taxon>Weeksellaceae</taxon>
        <taxon>Chryseobacterium group</taxon>
        <taxon>Chryseobacterium</taxon>
    </lineage>
</organism>
<keyword evidence="2" id="KW-1185">Reference proteome</keyword>
<name>A0ABR6PXT8_9FLAO</name>
<proteinExistence type="predicted"/>
<evidence type="ECO:0000313" key="2">
    <source>
        <dbReference type="Proteomes" id="UP000587367"/>
    </source>
</evidence>
<protein>
    <submittedName>
        <fullName evidence="1">Uncharacterized protein</fullName>
    </submittedName>
</protein>
<reference evidence="1 2" key="1">
    <citation type="submission" date="2020-08" db="EMBL/GenBank/DDBJ databases">
        <title>Functional genomics of gut bacteria from endangered species of beetles.</title>
        <authorList>
            <person name="Carlos-Shanley C."/>
        </authorList>
    </citation>
    <scope>NUCLEOTIDE SEQUENCE [LARGE SCALE GENOMIC DNA]</scope>
    <source>
        <strain evidence="1 2">S00068</strain>
    </source>
</reference>
<gene>
    <name evidence="1" type="ORF">HNP24_001460</name>
</gene>
<accession>A0ABR6PXT8</accession>
<dbReference type="EMBL" id="JACHKS010000001">
    <property type="protein sequence ID" value="MBB6330510.1"/>
    <property type="molecule type" value="Genomic_DNA"/>
</dbReference>
<comment type="caution">
    <text evidence="1">The sequence shown here is derived from an EMBL/GenBank/DDBJ whole genome shotgun (WGS) entry which is preliminary data.</text>
</comment>
<sequence>MITTNGFGQTNFIMDIKIAIRLFIRIAILTSL</sequence>